<dbReference type="AlphaFoldDB" id="A0A7W6CPW2"/>
<protein>
    <submittedName>
        <fullName evidence="2">Glycosyltransferase involved in cell wall biosynthesis</fullName>
    </submittedName>
</protein>
<dbReference type="EMBL" id="JACIDW010000007">
    <property type="protein sequence ID" value="MBB3965012.1"/>
    <property type="molecule type" value="Genomic_DNA"/>
</dbReference>
<evidence type="ECO:0000259" key="1">
    <source>
        <dbReference type="Pfam" id="PF13579"/>
    </source>
</evidence>
<evidence type="ECO:0000313" key="3">
    <source>
        <dbReference type="Proteomes" id="UP000582090"/>
    </source>
</evidence>
<dbReference type="Pfam" id="PF13692">
    <property type="entry name" value="Glyco_trans_1_4"/>
    <property type="match status" value="1"/>
</dbReference>
<organism evidence="2 3">
    <name type="scientific">Rhizobium metallidurans</name>
    <dbReference type="NCBI Taxonomy" id="1265931"/>
    <lineage>
        <taxon>Bacteria</taxon>
        <taxon>Pseudomonadati</taxon>
        <taxon>Pseudomonadota</taxon>
        <taxon>Alphaproteobacteria</taxon>
        <taxon>Hyphomicrobiales</taxon>
        <taxon>Rhizobiaceae</taxon>
        <taxon>Rhizobium/Agrobacterium group</taxon>
        <taxon>Rhizobium</taxon>
    </lineage>
</organism>
<dbReference type="Pfam" id="PF13579">
    <property type="entry name" value="Glyco_trans_4_4"/>
    <property type="match status" value="1"/>
</dbReference>
<reference evidence="2 3" key="1">
    <citation type="submission" date="2020-08" db="EMBL/GenBank/DDBJ databases">
        <title>Genomic Encyclopedia of Type Strains, Phase IV (KMG-IV): sequencing the most valuable type-strain genomes for metagenomic binning, comparative biology and taxonomic classification.</title>
        <authorList>
            <person name="Goeker M."/>
        </authorList>
    </citation>
    <scope>NUCLEOTIDE SEQUENCE [LARGE SCALE GENOMIC DNA]</scope>
    <source>
        <strain evidence="2 3">DSM 26575</strain>
    </source>
</reference>
<accession>A0A7W6CPW2</accession>
<gene>
    <name evidence="2" type="ORF">GGQ67_002679</name>
</gene>
<comment type="caution">
    <text evidence="2">The sequence shown here is derived from an EMBL/GenBank/DDBJ whole genome shotgun (WGS) entry which is preliminary data.</text>
</comment>
<dbReference type="PANTHER" id="PTHR12526">
    <property type="entry name" value="GLYCOSYLTRANSFERASE"/>
    <property type="match status" value="1"/>
</dbReference>
<keyword evidence="2" id="KW-0808">Transferase</keyword>
<dbReference type="Gene3D" id="3.40.50.2000">
    <property type="entry name" value="Glycogen Phosphorylase B"/>
    <property type="match status" value="2"/>
</dbReference>
<name>A0A7W6CPW2_9HYPH</name>
<dbReference type="InterPro" id="IPR028098">
    <property type="entry name" value="Glyco_trans_4-like_N"/>
</dbReference>
<dbReference type="GO" id="GO:0016757">
    <property type="term" value="F:glycosyltransferase activity"/>
    <property type="evidence" value="ECO:0007669"/>
    <property type="project" value="UniProtKB-ARBA"/>
</dbReference>
<keyword evidence="3" id="KW-1185">Reference proteome</keyword>
<dbReference type="Proteomes" id="UP000582090">
    <property type="component" value="Unassembled WGS sequence"/>
</dbReference>
<evidence type="ECO:0000313" key="2">
    <source>
        <dbReference type="EMBL" id="MBB3965012.1"/>
    </source>
</evidence>
<dbReference type="RefSeq" id="WP_183900606.1">
    <property type="nucleotide sequence ID" value="NZ_JACIDW010000007.1"/>
</dbReference>
<feature type="domain" description="Glycosyltransferase subfamily 4-like N-terminal" evidence="1">
    <location>
        <begin position="20"/>
        <end position="195"/>
    </location>
</feature>
<dbReference type="CDD" id="cd03794">
    <property type="entry name" value="GT4_WbuB-like"/>
    <property type="match status" value="1"/>
</dbReference>
<proteinExistence type="predicted"/>
<sequence>MVRARRILVHDYSGHPFQIQLARSLARRGYEVLHVYSESFQTPKGDLQARPDDPPGFRIAGLSLSEPFQKSSFLKRRAQEIEFGRLVAGEIRRFRPGIVLSANAPLDTQAVIHKAARACGARFVFWLQDIYSEAIGRFLPATFPLIGNAVARRYQRLEFGLLRASDHVVTITDDFVPCLRVNGVTLDRISVIENWAPLDDMELAGRLASRSERGNGPIRAVYAGTLGYKHNPDLLLRAAKALPIAIHVHSEGAVAESLARKAAAEGVTNLRVKPWVPFADLPDVLGNADILVAMIEDEAGAFCVPSKVLTYFGCGRPVLASVPRNNLARRLIERADAGLASDPDDAAGFIDNFRRLAGDGGLRLRLGAKGREYAEAHFAIGPITDRFDRVFAGLLRMEKQAV</sequence>
<dbReference type="SUPFAM" id="SSF53756">
    <property type="entry name" value="UDP-Glycosyltransferase/glycogen phosphorylase"/>
    <property type="match status" value="1"/>
</dbReference>